<gene>
    <name evidence="1" type="ORF">SMAR0320_LOCUS23269</name>
</gene>
<organism evidence="1">
    <name type="scientific">Skeletonema marinoi</name>
    <dbReference type="NCBI Taxonomy" id="267567"/>
    <lineage>
        <taxon>Eukaryota</taxon>
        <taxon>Sar</taxon>
        <taxon>Stramenopiles</taxon>
        <taxon>Ochrophyta</taxon>
        <taxon>Bacillariophyta</taxon>
        <taxon>Coscinodiscophyceae</taxon>
        <taxon>Thalassiosirophycidae</taxon>
        <taxon>Thalassiosirales</taxon>
        <taxon>Skeletonemataceae</taxon>
        <taxon>Skeletonema</taxon>
        <taxon>Skeletonema marinoi-dohrnii complex</taxon>
    </lineage>
</organism>
<accession>A0A7S2Q2X9</accession>
<name>A0A7S2Q2X9_9STRA</name>
<dbReference type="AlphaFoldDB" id="A0A7S2Q2X9"/>
<reference evidence="1" key="1">
    <citation type="submission" date="2021-01" db="EMBL/GenBank/DDBJ databases">
        <authorList>
            <person name="Corre E."/>
            <person name="Pelletier E."/>
            <person name="Niang G."/>
            <person name="Scheremetjew M."/>
            <person name="Finn R."/>
            <person name="Kale V."/>
            <person name="Holt S."/>
            <person name="Cochrane G."/>
            <person name="Meng A."/>
            <person name="Brown T."/>
            <person name="Cohen L."/>
        </authorList>
    </citation>
    <scope>NUCLEOTIDE SEQUENCE</scope>
    <source>
        <strain evidence="1">SM1012Den-03</strain>
    </source>
</reference>
<protein>
    <submittedName>
        <fullName evidence="1">Uncharacterized protein</fullName>
    </submittedName>
</protein>
<proteinExistence type="predicted"/>
<evidence type="ECO:0000313" key="1">
    <source>
        <dbReference type="EMBL" id="CAD9631217.1"/>
    </source>
</evidence>
<dbReference type="EMBL" id="HBGZ01032551">
    <property type="protein sequence ID" value="CAD9631217.1"/>
    <property type="molecule type" value="Transcribed_RNA"/>
</dbReference>
<sequence length="221" mass="25061">MDGRSHPLKEANEGKRREQRLNTALNDLKNIYEHGDAFGTYDTVKKLRTAIAKRRDAQSFKANLCQPFLIPNGCDDYFPTDTRHLQRPSKKARACKSILSQPVTRDGNGTRGGESVTERPLNYFEAAMPIRYFELGLDKVGLLMDGKDCVTDTVRVNSFISSSQYSDKMHCSAARYIMWVLPCGLSVTYTPVFLGRTSEKALVEYILGWKYLQSVTYLIIQ</sequence>